<keyword evidence="9" id="KW-0472">Membrane</keyword>
<dbReference type="EnsemblMetazoa" id="CLYHEMT012988.1">
    <property type="protein sequence ID" value="CLYHEMP012988.1"/>
    <property type="gene ID" value="CLYHEMG012988"/>
</dbReference>
<keyword evidence="13" id="KW-1185">Reference proteome</keyword>
<evidence type="ECO:0000256" key="3">
    <source>
        <dbReference type="ARBA" id="ARBA00022679"/>
    </source>
</evidence>
<dbReference type="AlphaFoldDB" id="A0A7M5WTR9"/>
<protein>
    <submittedName>
        <fullName evidence="12">Uncharacterized protein</fullName>
    </submittedName>
</protein>
<evidence type="ECO:0000259" key="11">
    <source>
        <dbReference type="Pfam" id="PF20266"/>
    </source>
</evidence>
<keyword evidence="4" id="KW-0548">Nucleotidyltransferase</keyword>
<evidence type="ECO:0000256" key="1">
    <source>
        <dbReference type="ARBA" id="ARBA00001946"/>
    </source>
</evidence>
<feature type="domain" description="Mab-21-like nucleotidyltransferase" evidence="10">
    <location>
        <begin position="260"/>
        <end position="332"/>
    </location>
</feature>
<dbReference type="InterPro" id="IPR046906">
    <property type="entry name" value="Mab-21_HhH/H2TH-like"/>
</dbReference>
<accession>A0A7M5WTR9</accession>
<dbReference type="PANTHER" id="PTHR10656">
    <property type="entry name" value="CELL FATE DETERMINING PROTEIN MAB21-RELATED"/>
    <property type="match status" value="1"/>
</dbReference>
<keyword evidence="6" id="KW-0547">Nucleotide-binding</keyword>
<sequence>MIKFILQHIIINFENIAGDLHNQALEITNLMTVGSYLFVVILLPLIVIVYDDIYGPLIDGVNLYVVFIIVMPILVITPAFIYACFKNSKYGKVALNWQLQLAVRYLKICETSAVYTKALLPDIQLNERSNISWYCQLAGSSKDGFGFFPFLSSNKGIFPTSKPLITQDIDVNIFMENLILNEKENLLFHSPGFCHIKIDSNLSSHEYFKDCIVFDGSNYLLSGHHIMNKMAGSLRGEIEFNYPALTYKTILDGPYGKFRFDSDIVFGIKLSSWPEAAQNWSKRVKKMLPVHVIESVHKKCCYLVHKHCPYNQIRNDLDWRLSFAEAETILFQYHSEKQALKLVYVILKFAIKLYSHDKFSPYVALKSYHLKTTFLWVAEKEKSLKDFDLYKIQDNKTLGELMLHVIKEYRQSLYLGKLDHYFIPGINLLDIYSQDERTVAMRLMDEFLERPLNIVSRFDNAHIVLWKREQWHIVITFFAAGALFFTQYADHDLFGPTSIADQIFMIGRIFIILFIIYIFLDR</sequence>
<dbReference type="Pfam" id="PF03281">
    <property type="entry name" value="Mab-21"/>
    <property type="match status" value="1"/>
</dbReference>
<evidence type="ECO:0000256" key="5">
    <source>
        <dbReference type="ARBA" id="ARBA00022723"/>
    </source>
</evidence>
<comment type="similarity">
    <text evidence="2">Belongs to the mab-21 family.</text>
</comment>
<evidence type="ECO:0000256" key="4">
    <source>
        <dbReference type="ARBA" id="ARBA00022695"/>
    </source>
</evidence>
<dbReference type="PANTHER" id="PTHR10656:SF42">
    <property type="entry name" value="CYCLIC GMP-AMP SYNTHASE-LIKE PROTEIN-RELATED"/>
    <property type="match status" value="1"/>
</dbReference>
<dbReference type="InterPro" id="IPR024810">
    <property type="entry name" value="MAB21L/cGLR"/>
</dbReference>
<name>A0A7M5WTR9_9CNID</name>
<evidence type="ECO:0000256" key="6">
    <source>
        <dbReference type="ARBA" id="ARBA00022741"/>
    </source>
</evidence>
<feature type="transmembrane region" description="Helical" evidence="9">
    <location>
        <begin position="471"/>
        <end position="490"/>
    </location>
</feature>
<dbReference type="Proteomes" id="UP000594262">
    <property type="component" value="Unplaced"/>
</dbReference>
<evidence type="ECO:0000256" key="7">
    <source>
        <dbReference type="ARBA" id="ARBA00022840"/>
    </source>
</evidence>
<organism evidence="12 13">
    <name type="scientific">Clytia hemisphaerica</name>
    <dbReference type="NCBI Taxonomy" id="252671"/>
    <lineage>
        <taxon>Eukaryota</taxon>
        <taxon>Metazoa</taxon>
        <taxon>Cnidaria</taxon>
        <taxon>Hydrozoa</taxon>
        <taxon>Hydroidolina</taxon>
        <taxon>Leptothecata</taxon>
        <taxon>Obeliida</taxon>
        <taxon>Clytiidae</taxon>
        <taxon>Clytia</taxon>
    </lineage>
</organism>
<feature type="domain" description="Mab-21-like HhH/H2TH-like" evidence="11">
    <location>
        <begin position="354"/>
        <end position="441"/>
    </location>
</feature>
<evidence type="ECO:0000313" key="12">
    <source>
        <dbReference type="EnsemblMetazoa" id="CLYHEMP012988.1"/>
    </source>
</evidence>
<keyword evidence="8" id="KW-0460">Magnesium</keyword>
<dbReference type="SMART" id="SM01265">
    <property type="entry name" value="Mab-21"/>
    <property type="match status" value="1"/>
</dbReference>
<evidence type="ECO:0000256" key="2">
    <source>
        <dbReference type="ARBA" id="ARBA00008307"/>
    </source>
</evidence>
<dbReference type="InterPro" id="IPR046903">
    <property type="entry name" value="Mab-21-like_nuc_Trfase"/>
</dbReference>
<feature type="transmembrane region" description="Helical" evidence="9">
    <location>
        <begin position="30"/>
        <end position="50"/>
    </location>
</feature>
<dbReference type="Gene3D" id="1.10.1410.40">
    <property type="match status" value="1"/>
</dbReference>
<feature type="transmembrane region" description="Helical" evidence="9">
    <location>
        <begin position="62"/>
        <end position="85"/>
    </location>
</feature>
<dbReference type="GO" id="GO:0005524">
    <property type="term" value="F:ATP binding"/>
    <property type="evidence" value="ECO:0007669"/>
    <property type="project" value="UniProtKB-KW"/>
</dbReference>
<evidence type="ECO:0000256" key="8">
    <source>
        <dbReference type="ARBA" id="ARBA00022842"/>
    </source>
</evidence>
<proteinExistence type="inferred from homology"/>
<keyword evidence="3" id="KW-0808">Transferase</keyword>
<dbReference type="GO" id="GO:0016779">
    <property type="term" value="F:nucleotidyltransferase activity"/>
    <property type="evidence" value="ECO:0007669"/>
    <property type="project" value="UniProtKB-KW"/>
</dbReference>
<dbReference type="GO" id="GO:0046872">
    <property type="term" value="F:metal ion binding"/>
    <property type="evidence" value="ECO:0007669"/>
    <property type="project" value="UniProtKB-KW"/>
</dbReference>
<keyword evidence="7" id="KW-0067">ATP-binding</keyword>
<evidence type="ECO:0000259" key="10">
    <source>
        <dbReference type="Pfam" id="PF03281"/>
    </source>
</evidence>
<reference evidence="12" key="1">
    <citation type="submission" date="2021-01" db="UniProtKB">
        <authorList>
            <consortium name="EnsemblMetazoa"/>
        </authorList>
    </citation>
    <scope>IDENTIFICATION</scope>
</reference>
<feature type="transmembrane region" description="Helical" evidence="9">
    <location>
        <begin position="502"/>
        <end position="520"/>
    </location>
</feature>
<evidence type="ECO:0000256" key="9">
    <source>
        <dbReference type="SAM" id="Phobius"/>
    </source>
</evidence>
<evidence type="ECO:0000313" key="13">
    <source>
        <dbReference type="Proteomes" id="UP000594262"/>
    </source>
</evidence>
<dbReference type="OrthoDB" id="5969966at2759"/>
<keyword evidence="5" id="KW-0479">Metal-binding</keyword>
<comment type="cofactor">
    <cofactor evidence="1">
        <name>Mg(2+)</name>
        <dbReference type="ChEBI" id="CHEBI:18420"/>
    </cofactor>
</comment>
<keyword evidence="9" id="KW-0812">Transmembrane</keyword>
<keyword evidence="9" id="KW-1133">Transmembrane helix</keyword>
<dbReference type="Pfam" id="PF20266">
    <property type="entry name" value="Mab-21_C"/>
    <property type="match status" value="1"/>
</dbReference>